<comment type="cofactor">
    <cofactor evidence="1">
        <name>thiamine diphosphate</name>
        <dbReference type="ChEBI" id="CHEBI:58937"/>
    </cofactor>
</comment>
<reference evidence="5" key="1">
    <citation type="submission" date="2021-06" db="EMBL/GenBank/DDBJ databases">
        <authorList>
            <person name="Huq M.A."/>
        </authorList>
    </citation>
    <scope>NUCLEOTIDE SEQUENCE</scope>
    <source>
        <strain evidence="5">MAH-26</strain>
    </source>
</reference>
<comment type="caution">
    <text evidence="5">The sequence shown here is derived from an EMBL/GenBank/DDBJ whole genome shotgun (WGS) entry which is preliminary data.</text>
</comment>
<dbReference type="PANTHER" id="PTHR11516:SF2">
    <property type="entry name" value="PYRUVATE DEHYDROGENASE ALPHA SUBUNIT"/>
    <property type="match status" value="1"/>
</dbReference>
<organism evidence="5 6">
    <name type="scientific">Pinibacter aurantiacus</name>
    <dbReference type="NCBI Taxonomy" id="2851599"/>
    <lineage>
        <taxon>Bacteria</taxon>
        <taxon>Pseudomonadati</taxon>
        <taxon>Bacteroidota</taxon>
        <taxon>Chitinophagia</taxon>
        <taxon>Chitinophagales</taxon>
        <taxon>Chitinophagaceae</taxon>
        <taxon>Pinibacter</taxon>
    </lineage>
</organism>
<protein>
    <recommendedName>
        <fullName evidence="4">Transketolase-like pyrimidine-binding domain-containing protein</fullName>
    </recommendedName>
</protein>
<dbReference type="GO" id="GO:0016624">
    <property type="term" value="F:oxidoreductase activity, acting on the aldehyde or oxo group of donors, disulfide as acceptor"/>
    <property type="evidence" value="ECO:0007669"/>
    <property type="project" value="InterPro"/>
</dbReference>
<evidence type="ECO:0000313" key="5">
    <source>
        <dbReference type="EMBL" id="MBV4357856.1"/>
    </source>
</evidence>
<accession>A0A9E2W838</accession>
<dbReference type="InterPro" id="IPR001017">
    <property type="entry name" value="DH_E1"/>
</dbReference>
<feature type="domain" description="Transketolase-like pyrimidine-binding" evidence="4">
    <location>
        <begin position="321"/>
        <end position="496"/>
    </location>
</feature>
<dbReference type="InterPro" id="IPR005475">
    <property type="entry name" value="Transketolase-like_Pyr-bd"/>
</dbReference>
<proteinExistence type="predicted"/>
<keyword evidence="3" id="KW-0786">Thiamine pyrophosphate</keyword>
<dbReference type="Pfam" id="PF02780">
    <property type="entry name" value="Transketolase_C"/>
    <property type="match status" value="1"/>
</dbReference>
<keyword evidence="6" id="KW-1185">Reference proteome</keyword>
<sequence>MLKIQSEVNHKTIKEALRIRKVEEKFLELFSLGKLNGTVHTCVGQEFSAIAFAGQLKKKDFIFSNHRCHGHYIAFTGDVRGLLAELLGKATGTCGGIGSSQHLCHNNFYSNGIQGGIVPVAAGYALGNKLKDNGAIGVVFIGDGTLGEGALYETMNIISKWEIPLMIVCENNFYAQSTPQNVNLAGDINARAEAFGIKAFKGDTWDPSLLMSKAQEAINYVREESKPAFFLVETYRLNAHSKGDDDRDEEEVNNYKDKDFLNVFRKESPSYYQIYNDAIDVEINDFVEQIMREHETDFNDYHENNQTVSSNEWQPVESISKRQVELLNEFFKDKIANDERTVFIGEDILSPYGGAFKVAKDLSFIKPDRVFSTPISEAAISGISNGLALNGFKPFAEIMFGDFITLAFDQIVNHASKFHHMFNKKVNCPVVIRTPMGARRGYGPTHSQTLDKFLIGIDNVKTLSLNTLLDPKIVYEQVFKEEHPVLVLENKVDYGKKIAQNIPANFKCEKNADEYPVVRIKPAVSEPTLTIVAWGGMSEFVISCLESIFLETDLKPELIVPILISDLPVDLVLSSVEETGRLVIIEEGSQYGGIGGELLASLAEKSEVAFKVKRIAAHPVPIPAVKSLENIVIPDKIRIIKEIKESFI</sequence>
<dbReference type="EMBL" id="JAHSPG010000008">
    <property type="protein sequence ID" value="MBV4357856.1"/>
    <property type="molecule type" value="Genomic_DNA"/>
</dbReference>
<dbReference type="InterPro" id="IPR050642">
    <property type="entry name" value="PDH_E1_Alpha_Subunit"/>
</dbReference>
<dbReference type="GO" id="GO:0006086">
    <property type="term" value="P:pyruvate decarboxylation to acetyl-CoA"/>
    <property type="evidence" value="ECO:0007669"/>
    <property type="project" value="TreeGrafter"/>
</dbReference>
<dbReference type="AlphaFoldDB" id="A0A9E2W838"/>
<dbReference type="PANTHER" id="PTHR11516">
    <property type="entry name" value="PYRUVATE DEHYDROGENASE E1 COMPONENT, ALPHA SUBUNIT BACTERIAL AND ORGANELLAR"/>
    <property type="match status" value="1"/>
</dbReference>
<evidence type="ECO:0000256" key="2">
    <source>
        <dbReference type="ARBA" id="ARBA00003906"/>
    </source>
</evidence>
<dbReference type="RefSeq" id="WP_217791509.1">
    <property type="nucleotide sequence ID" value="NZ_JAHSPG010000008.1"/>
</dbReference>
<dbReference type="Pfam" id="PF00676">
    <property type="entry name" value="E1_dh"/>
    <property type="match status" value="1"/>
</dbReference>
<evidence type="ECO:0000259" key="4">
    <source>
        <dbReference type="SMART" id="SM00861"/>
    </source>
</evidence>
<dbReference type="CDD" id="cd02000">
    <property type="entry name" value="TPP_E1_PDC_ADC_BCADC"/>
    <property type="match status" value="1"/>
</dbReference>
<dbReference type="Pfam" id="PF02779">
    <property type="entry name" value="Transket_pyr"/>
    <property type="match status" value="1"/>
</dbReference>
<comment type="function">
    <text evidence="2">E1 component of the 2-oxoglutarate dehydrogenase (OGDH) complex which catalyzes the decarboxylation of 2-oxoglutarate, the first step in the conversion of 2-oxoglutarate to succinyl-CoA and CO(2).</text>
</comment>
<dbReference type="SMART" id="SM00861">
    <property type="entry name" value="Transket_pyr"/>
    <property type="match status" value="1"/>
</dbReference>
<evidence type="ECO:0000256" key="1">
    <source>
        <dbReference type="ARBA" id="ARBA00001964"/>
    </source>
</evidence>
<name>A0A9E2W838_9BACT</name>
<evidence type="ECO:0000313" key="6">
    <source>
        <dbReference type="Proteomes" id="UP000812270"/>
    </source>
</evidence>
<dbReference type="InterPro" id="IPR033248">
    <property type="entry name" value="Transketolase_C"/>
</dbReference>
<gene>
    <name evidence="5" type="ORF">KTO63_11900</name>
</gene>
<dbReference type="Proteomes" id="UP000812270">
    <property type="component" value="Unassembled WGS sequence"/>
</dbReference>
<evidence type="ECO:0000256" key="3">
    <source>
        <dbReference type="ARBA" id="ARBA00023052"/>
    </source>
</evidence>